<dbReference type="Proteomes" id="UP000594262">
    <property type="component" value="Unplaced"/>
</dbReference>
<keyword evidence="4 6" id="KW-1133">Transmembrane helix</keyword>
<evidence type="ECO:0000256" key="6">
    <source>
        <dbReference type="RuleBase" id="RU000687"/>
    </source>
</evidence>
<evidence type="ECO:0000313" key="10">
    <source>
        <dbReference type="Proteomes" id="UP000594262"/>
    </source>
</evidence>
<dbReference type="Gene3D" id="2.70.170.10">
    <property type="entry name" value="Neurotransmitter-gated ion-channel ligand-binding domain"/>
    <property type="match status" value="1"/>
</dbReference>
<feature type="transmembrane region" description="Helical" evidence="6">
    <location>
        <begin position="245"/>
        <end position="269"/>
    </location>
</feature>
<evidence type="ECO:0000259" key="8">
    <source>
        <dbReference type="Pfam" id="PF02932"/>
    </source>
</evidence>
<dbReference type="SUPFAM" id="SSF63712">
    <property type="entry name" value="Nicotinic receptor ligand binding domain-like"/>
    <property type="match status" value="1"/>
</dbReference>
<keyword evidence="6" id="KW-0406">Ion transport</keyword>
<keyword evidence="5 6" id="KW-0472">Membrane</keyword>
<feature type="transmembrane region" description="Helical" evidence="6">
    <location>
        <begin position="452"/>
        <end position="479"/>
    </location>
</feature>
<name>A0A7M5X210_9CNID</name>
<dbReference type="PROSITE" id="PS00236">
    <property type="entry name" value="NEUROTR_ION_CHANNEL"/>
    <property type="match status" value="1"/>
</dbReference>
<evidence type="ECO:0000256" key="3">
    <source>
        <dbReference type="ARBA" id="ARBA00022692"/>
    </source>
</evidence>
<sequence length="481" mass="55317">MDLTIYYMVTMATILVSIIDAQKGNYSRGLSGEFRLKKFLMDEYNPEVRPVVNDRDIVNLTFEIALQQIVEVNEKEESLSISVFFRQYWHDPNLMWDPLDYGNVTSTNFNPEMLWKPDVALYNNVEKDVEFGGQLDLLKNRIIVNHDGNVVWYSLGILNGKCPMNIRYFPFDTQICDFKFGPWTYHGHLVDIYPKRQVVDTAAYTIHSEWHLKSAEHIRNVAYYGCCVEPYPDVTVKIVLERRPLFYVLNLLLPMILIGVLTLLAFYLPAQSGERVSFAVTLLLAMTVFMLIVADMVPASSETIPLLGIFFTAVMVEMVLMVFSMCYVLKLHLIQPDDGEEIGPFMRRFVYDFLSYKFGTRKRRTDFARDEYKFHLQDSKTWDKNGSTKSHNGGHSYGQVINNGQDDGSRNIGAGDVDDSSTAALMEKNLRVMTDKMKEEENEKRIKQEFEICATTLDILALICFVALFILITTVYFVATT</sequence>
<feature type="domain" description="Neurotransmitter-gated ion-channel transmembrane" evidence="8">
    <location>
        <begin position="252"/>
        <end position="477"/>
    </location>
</feature>
<evidence type="ECO:0000256" key="1">
    <source>
        <dbReference type="ARBA" id="ARBA00004141"/>
    </source>
</evidence>
<dbReference type="OrthoDB" id="5975154at2759"/>
<dbReference type="AlphaFoldDB" id="A0A7M5X210"/>
<dbReference type="GO" id="GO:0016020">
    <property type="term" value="C:membrane"/>
    <property type="evidence" value="ECO:0007669"/>
    <property type="project" value="UniProtKB-SubCell"/>
</dbReference>
<dbReference type="GeneID" id="136809188"/>
<evidence type="ECO:0000256" key="5">
    <source>
        <dbReference type="ARBA" id="ARBA00023136"/>
    </source>
</evidence>
<proteinExistence type="inferred from homology"/>
<dbReference type="FunFam" id="2.70.170.10:FF:000016">
    <property type="entry name" value="Nicotinic acetylcholine receptor subunit"/>
    <property type="match status" value="1"/>
</dbReference>
<comment type="subcellular location">
    <subcellularLocation>
        <location evidence="1">Membrane</location>
        <topology evidence="1">Multi-pass membrane protein</topology>
    </subcellularLocation>
</comment>
<dbReference type="PRINTS" id="PR00252">
    <property type="entry name" value="NRIONCHANNEL"/>
</dbReference>
<dbReference type="InterPro" id="IPR036734">
    <property type="entry name" value="Neur_chan_lig-bd_sf"/>
</dbReference>
<dbReference type="InterPro" id="IPR006201">
    <property type="entry name" value="Neur_channel"/>
</dbReference>
<keyword evidence="6" id="KW-0813">Transport</keyword>
<dbReference type="Gene3D" id="1.20.58.390">
    <property type="entry name" value="Neurotransmitter-gated ion-channel transmembrane domain"/>
    <property type="match status" value="1"/>
</dbReference>
<evidence type="ECO:0000256" key="2">
    <source>
        <dbReference type="ARBA" id="ARBA00009237"/>
    </source>
</evidence>
<dbReference type="InterPro" id="IPR006202">
    <property type="entry name" value="Neur_chan_lig-bd"/>
</dbReference>
<dbReference type="GO" id="GO:0004888">
    <property type="term" value="F:transmembrane signaling receptor activity"/>
    <property type="evidence" value="ECO:0007669"/>
    <property type="project" value="InterPro"/>
</dbReference>
<dbReference type="InterPro" id="IPR038050">
    <property type="entry name" value="Neuro_actylchol_rec"/>
</dbReference>
<dbReference type="NCBIfam" id="TIGR00860">
    <property type="entry name" value="LIC"/>
    <property type="match status" value="1"/>
</dbReference>
<dbReference type="InterPro" id="IPR006029">
    <property type="entry name" value="Neurotrans-gated_channel_TM"/>
</dbReference>
<evidence type="ECO:0000313" key="9">
    <source>
        <dbReference type="EnsemblMetazoa" id="CLYHEMP016354.1"/>
    </source>
</evidence>
<organism evidence="9 10">
    <name type="scientific">Clytia hemisphaerica</name>
    <dbReference type="NCBI Taxonomy" id="252671"/>
    <lineage>
        <taxon>Eukaryota</taxon>
        <taxon>Metazoa</taxon>
        <taxon>Cnidaria</taxon>
        <taxon>Hydrozoa</taxon>
        <taxon>Hydroidolina</taxon>
        <taxon>Leptothecata</taxon>
        <taxon>Obeliida</taxon>
        <taxon>Clytiidae</taxon>
        <taxon>Clytia</taxon>
    </lineage>
</organism>
<feature type="transmembrane region" description="Helical" evidence="6">
    <location>
        <begin position="306"/>
        <end position="329"/>
    </location>
</feature>
<dbReference type="RefSeq" id="XP_066921810.1">
    <property type="nucleotide sequence ID" value="XM_067065709.1"/>
</dbReference>
<keyword evidence="10" id="KW-1185">Reference proteome</keyword>
<dbReference type="CDD" id="cd19051">
    <property type="entry name" value="LGIC_TM_cation"/>
    <property type="match status" value="1"/>
</dbReference>
<feature type="transmembrane region" description="Helical" evidence="6">
    <location>
        <begin position="276"/>
        <end position="294"/>
    </location>
</feature>
<keyword evidence="6" id="KW-0407">Ion channel</keyword>
<dbReference type="PANTHER" id="PTHR18945">
    <property type="entry name" value="NEUROTRANSMITTER GATED ION CHANNEL"/>
    <property type="match status" value="1"/>
</dbReference>
<dbReference type="InterPro" id="IPR036719">
    <property type="entry name" value="Neuro-gated_channel_TM_sf"/>
</dbReference>
<reference evidence="9" key="1">
    <citation type="submission" date="2021-01" db="UniProtKB">
        <authorList>
            <consortium name="EnsemblMetazoa"/>
        </authorList>
    </citation>
    <scope>IDENTIFICATION</scope>
</reference>
<comment type="similarity">
    <text evidence="2">Belongs to the ligand-gated ion channel (TC 1.A.9) family. Acetylcholine receptor (TC 1.A.9.1) subfamily.</text>
</comment>
<dbReference type="Pfam" id="PF02932">
    <property type="entry name" value="Neur_chan_memb"/>
    <property type="match status" value="1"/>
</dbReference>
<accession>A0A7M5X210</accession>
<dbReference type="Pfam" id="PF02931">
    <property type="entry name" value="Neur_chan_LBD"/>
    <property type="match status" value="1"/>
</dbReference>
<dbReference type="EnsemblMetazoa" id="CLYHEMT016354.1">
    <property type="protein sequence ID" value="CLYHEMP016354.1"/>
    <property type="gene ID" value="CLYHEMG016354"/>
</dbReference>
<dbReference type="SUPFAM" id="SSF90112">
    <property type="entry name" value="Neurotransmitter-gated ion-channel transmembrane pore"/>
    <property type="match status" value="1"/>
</dbReference>
<evidence type="ECO:0000259" key="7">
    <source>
        <dbReference type="Pfam" id="PF02931"/>
    </source>
</evidence>
<dbReference type="CDD" id="cd18997">
    <property type="entry name" value="LGIC_ECD_nAChR"/>
    <property type="match status" value="1"/>
</dbReference>
<dbReference type="GO" id="GO:0005230">
    <property type="term" value="F:extracellular ligand-gated monoatomic ion channel activity"/>
    <property type="evidence" value="ECO:0007669"/>
    <property type="project" value="InterPro"/>
</dbReference>
<dbReference type="InterPro" id="IPR018000">
    <property type="entry name" value="Neurotransmitter_ion_chnl_CS"/>
</dbReference>
<dbReference type="FunFam" id="1.20.58.390:FF:000043">
    <property type="entry name" value="AcetylCholine Receptor"/>
    <property type="match status" value="1"/>
</dbReference>
<protein>
    <submittedName>
        <fullName evidence="9">Uncharacterized protein</fullName>
    </submittedName>
</protein>
<feature type="domain" description="Neurotransmitter-gated ion-channel ligand-binding" evidence="7">
    <location>
        <begin position="35"/>
        <end position="244"/>
    </location>
</feature>
<evidence type="ECO:0000256" key="4">
    <source>
        <dbReference type="ARBA" id="ARBA00022989"/>
    </source>
</evidence>
<keyword evidence="3 6" id="KW-0812">Transmembrane</keyword>